<reference evidence="10 11" key="1">
    <citation type="submission" date="2019-11" db="EMBL/GenBank/DDBJ databases">
        <title>Whole-genome sequence of the anaerobic purple sulfur bacterium Allochromatium palmeri DSM 15591.</title>
        <authorList>
            <person name="Kyndt J.A."/>
            <person name="Meyer T.E."/>
        </authorList>
    </citation>
    <scope>NUCLEOTIDE SEQUENCE [LARGE SCALE GENOMIC DNA]</scope>
    <source>
        <strain evidence="10 11">DSM 15591</strain>
    </source>
</reference>
<evidence type="ECO:0000256" key="1">
    <source>
        <dbReference type="ARBA" id="ARBA00004922"/>
    </source>
</evidence>
<feature type="repeat" description="TPR" evidence="8">
    <location>
        <begin position="220"/>
        <end position="253"/>
    </location>
</feature>
<evidence type="ECO:0000259" key="9">
    <source>
        <dbReference type="Pfam" id="PF13844"/>
    </source>
</evidence>
<dbReference type="Proteomes" id="UP000434044">
    <property type="component" value="Unassembled WGS sequence"/>
</dbReference>
<dbReference type="AlphaFoldDB" id="A0A6N8ECM0"/>
<dbReference type="Gene3D" id="1.25.40.10">
    <property type="entry name" value="Tetratricopeptide repeat domain"/>
    <property type="match status" value="3"/>
</dbReference>
<dbReference type="Pfam" id="PF13424">
    <property type="entry name" value="TPR_12"/>
    <property type="match status" value="2"/>
</dbReference>
<keyword evidence="6" id="KW-0677">Repeat</keyword>
<feature type="repeat" description="TPR" evidence="8">
    <location>
        <begin position="103"/>
        <end position="136"/>
    </location>
</feature>
<dbReference type="PROSITE" id="PS50005">
    <property type="entry name" value="TPR"/>
    <property type="match status" value="5"/>
</dbReference>
<evidence type="ECO:0000313" key="10">
    <source>
        <dbReference type="EMBL" id="MTW20639.1"/>
    </source>
</evidence>
<evidence type="ECO:0000256" key="7">
    <source>
        <dbReference type="ARBA" id="ARBA00022803"/>
    </source>
</evidence>
<gene>
    <name evidence="10" type="ORF">GJ668_05950</name>
</gene>
<keyword evidence="5" id="KW-0808">Transferase</keyword>
<comment type="pathway">
    <text evidence="1">Protein modification; protein glycosylation.</text>
</comment>
<dbReference type="SMART" id="SM00028">
    <property type="entry name" value="TPR"/>
    <property type="match status" value="6"/>
</dbReference>
<dbReference type="EMBL" id="WNKT01000008">
    <property type="protein sequence ID" value="MTW20639.1"/>
    <property type="molecule type" value="Genomic_DNA"/>
</dbReference>
<evidence type="ECO:0000256" key="2">
    <source>
        <dbReference type="ARBA" id="ARBA00005386"/>
    </source>
</evidence>
<dbReference type="PANTHER" id="PTHR44835">
    <property type="entry name" value="UDP-N-ACETYLGLUCOSAMINE--PEPTIDE N-ACETYLGLUCOSAMINYLTRANSFERASE SPINDLY-RELATED"/>
    <property type="match status" value="1"/>
</dbReference>
<evidence type="ECO:0000313" key="11">
    <source>
        <dbReference type="Proteomes" id="UP000434044"/>
    </source>
</evidence>
<name>A0A6N8ECM0_9GAMM</name>
<dbReference type="InterPro" id="IPR011990">
    <property type="entry name" value="TPR-like_helical_dom_sf"/>
</dbReference>
<feature type="domain" description="O-GlcNAc transferase C-terminal" evidence="9">
    <location>
        <begin position="290"/>
        <end position="436"/>
    </location>
</feature>
<accession>A0A6N8ECM0</accession>
<keyword evidence="7 8" id="KW-0802">TPR repeat</keyword>
<dbReference type="Pfam" id="PF13844">
    <property type="entry name" value="Glyco_transf_41"/>
    <property type="match status" value="2"/>
</dbReference>
<dbReference type="RefSeq" id="WP_155449228.1">
    <property type="nucleotide sequence ID" value="NZ_WNKT01000008.1"/>
</dbReference>
<feature type="repeat" description="TPR" evidence="8">
    <location>
        <begin position="137"/>
        <end position="170"/>
    </location>
</feature>
<protein>
    <recommendedName>
        <fullName evidence="3">protein O-GlcNAc transferase</fullName>
        <ecNumber evidence="3">2.4.1.255</ecNumber>
    </recommendedName>
</protein>
<dbReference type="InterPro" id="IPR029489">
    <property type="entry name" value="OGT/SEC/SPY_C"/>
</dbReference>
<feature type="repeat" description="TPR" evidence="8">
    <location>
        <begin position="69"/>
        <end position="102"/>
    </location>
</feature>
<keyword evidence="11" id="KW-1185">Reference proteome</keyword>
<keyword evidence="4" id="KW-0328">Glycosyltransferase</keyword>
<proteinExistence type="inferred from homology"/>
<dbReference type="InterPro" id="IPR019734">
    <property type="entry name" value="TPR_rpt"/>
</dbReference>
<dbReference type="Pfam" id="PF00515">
    <property type="entry name" value="TPR_1"/>
    <property type="match status" value="1"/>
</dbReference>
<dbReference type="SUPFAM" id="SSF48452">
    <property type="entry name" value="TPR-like"/>
    <property type="match status" value="2"/>
</dbReference>
<evidence type="ECO:0000256" key="4">
    <source>
        <dbReference type="ARBA" id="ARBA00022676"/>
    </source>
</evidence>
<dbReference type="PANTHER" id="PTHR44835:SF1">
    <property type="entry name" value="PROTEIN O-GLCNAC TRANSFERASE"/>
    <property type="match status" value="1"/>
</dbReference>
<comment type="similarity">
    <text evidence="2">Belongs to the glycosyltransferase 41 family. O-GlcNAc transferase subfamily.</text>
</comment>
<feature type="domain" description="O-GlcNAc transferase C-terminal" evidence="9">
    <location>
        <begin position="482"/>
        <end position="630"/>
    </location>
</feature>
<comment type="caution">
    <text evidence="10">The sequence shown here is derived from an EMBL/GenBank/DDBJ whole genome shotgun (WGS) entry which is preliminary data.</text>
</comment>
<evidence type="ECO:0000256" key="3">
    <source>
        <dbReference type="ARBA" id="ARBA00011970"/>
    </source>
</evidence>
<dbReference type="EC" id="2.4.1.255" evidence="3"/>
<dbReference type="Gene3D" id="3.40.50.11380">
    <property type="match status" value="1"/>
</dbReference>
<dbReference type="Gene3D" id="3.40.50.2000">
    <property type="entry name" value="Glycogen Phosphorylase B"/>
    <property type="match status" value="1"/>
</dbReference>
<dbReference type="InterPro" id="IPR051939">
    <property type="entry name" value="Glycosyltr_41/O-GlcNAc_trsf"/>
</dbReference>
<organism evidence="10 11">
    <name type="scientific">Allochromatium palmeri</name>
    <dbReference type="NCBI Taxonomy" id="231048"/>
    <lineage>
        <taxon>Bacteria</taxon>
        <taxon>Pseudomonadati</taxon>
        <taxon>Pseudomonadota</taxon>
        <taxon>Gammaproteobacteria</taxon>
        <taxon>Chromatiales</taxon>
        <taxon>Chromatiaceae</taxon>
        <taxon>Allochromatium</taxon>
    </lineage>
</organism>
<sequence length="665" mass="74357">MTSDHEMLLERLRAGQLAQAETLARTLTERDPDDAFGWKVLGTLMVRDDRSQDAVSVLEQASRLAPQDAETLNSLARAYQILGRFHEALQLYHDALELQPEFAECWNNQGTAQHALGQHDDALKSYDRALAIQPAYVKALNNRGKLLRELGCVEEALATHDRALAIAPNNAETHSYRGLALQAMERIDEALACYDRALAIHAKMLEKNGTAVLTDRENILFSMINRGNALFSMRRLDDALVDYAKALEFDPDFSIALSNALFVLNYHPDKPAEDIFAAYQDYDRRFGEPHRSSWQAHGNTRDPARRLRVGYVSPDFREHSARHFLEPLLARHDRNEVEITAYAELACEDRVTARYRGYVDHWVATRGLSDAALAERIRADGIDILVEVAGHTASNRLGVFARRPAPVSVSWMGYGYTTGLRAIDYFLCDPVMVPEGSEGLFAEQPWRLAPPSLVYRPDEGMGEPGPLPALSRGYLTFGTLTRSVRINHRTIRVWSAILQQVADARLVIDSKNFATQSMQARLAERFGAHGIGPERLEIGCHSPPWDVLRGIDIGLDCFPHNSGTTLIESLYMGVPFVTLAERPSVGRIGSMILAGAGHAEWIASTEDDYIEKAVALASDLERLATVRASLRGELETGLWRDEAGFARRVEQAYRNMWQHWCATVV</sequence>
<evidence type="ECO:0000256" key="6">
    <source>
        <dbReference type="ARBA" id="ARBA00022737"/>
    </source>
</evidence>
<dbReference type="UniPathway" id="UPA00378"/>
<evidence type="ECO:0000256" key="8">
    <source>
        <dbReference type="PROSITE-ProRule" id="PRU00339"/>
    </source>
</evidence>
<dbReference type="GO" id="GO:0097363">
    <property type="term" value="F:protein O-acetylglucosaminyltransferase activity"/>
    <property type="evidence" value="ECO:0007669"/>
    <property type="project" value="UniProtKB-EC"/>
</dbReference>
<dbReference type="PROSITE" id="PS50293">
    <property type="entry name" value="TPR_REGION"/>
    <property type="match status" value="2"/>
</dbReference>
<feature type="repeat" description="TPR" evidence="8">
    <location>
        <begin position="171"/>
        <end position="204"/>
    </location>
</feature>
<dbReference type="OrthoDB" id="7058953at2"/>
<evidence type="ECO:0000256" key="5">
    <source>
        <dbReference type="ARBA" id="ARBA00022679"/>
    </source>
</evidence>